<reference evidence="2" key="1">
    <citation type="submission" date="2019-02" db="EMBL/GenBank/DDBJ databases">
        <authorList>
            <person name="Gruber-Vodicka R. H."/>
            <person name="Seah K. B. B."/>
        </authorList>
    </citation>
    <scope>NUCLEOTIDE SEQUENCE</scope>
    <source>
        <strain evidence="4">BECK_S127</strain>
        <strain evidence="3">BECK_S1320</strain>
        <strain evidence="2">BECK_S1321</strain>
    </source>
</reference>
<dbReference type="EMBL" id="CAADFR010000024">
    <property type="protein sequence ID" value="VFK38464.1"/>
    <property type="molecule type" value="Genomic_DNA"/>
</dbReference>
<accession>A0A450YAE7</accession>
<keyword evidence="2" id="KW-0489">Methyltransferase</keyword>
<name>A0A450YAE7_9GAMM</name>
<dbReference type="GO" id="GO:0032259">
    <property type="term" value="P:methylation"/>
    <property type="evidence" value="ECO:0007669"/>
    <property type="project" value="UniProtKB-KW"/>
</dbReference>
<protein>
    <submittedName>
        <fullName evidence="2">Methyltransferase domain-containing protein</fullName>
    </submittedName>
</protein>
<proteinExistence type="predicted"/>
<dbReference type="EMBL" id="CAADFU010000026">
    <property type="protein sequence ID" value="VFK43455.1"/>
    <property type="molecule type" value="Genomic_DNA"/>
</dbReference>
<evidence type="ECO:0000259" key="1">
    <source>
        <dbReference type="Pfam" id="PF13649"/>
    </source>
</evidence>
<dbReference type="SUPFAM" id="SSF53335">
    <property type="entry name" value="S-adenosyl-L-methionine-dependent methyltransferases"/>
    <property type="match status" value="1"/>
</dbReference>
<feature type="domain" description="Methyltransferase" evidence="1">
    <location>
        <begin position="47"/>
        <end position="102"/>
    </location>
</feature>
<dbReference type="EMBL" id="CAADHB010000135">
    <property type="protein sequence ID" value="VFK80633.1"/>
    <property type="molecule type" value="Genomic_DNA"/>
</dbReference>
<evidence type="ECO:0000313" key="3">
    <source>
        <dbReference type="EMBL" id="VFK43455.1"/>
    </source>
</evidence>
<dbReference type="CDD" id="cd02440">
    <property type="entry name" value="AdoMet_MTases"/>
    <property type="match status" value="1"/>
</dbReference>
<dbReference type="AlphaFoldDB" id="A0A450YAE7"/>
<gene>
    <name evidence="4" type="ORF">BECKSD772D_GA0070982_11351</name>
    <name evidence="3" type="ORF">BECKSD772E_GA0070983_10261</name>
    <name evidence="2" type="ORF">BECKSD772F_GA0070984_102435</name>
</gene>
<evidence type="ECO:0000313" key="4">
    <source>
        <dbReference type="EMBL" id="VFK80633.1"/>
    </source>
</evidence>
<dbReference type="InterPro" id="IPR029063">
    <property type="entry name" value="SAM-dependent_MTases_sf"/>
</dbReference>
<keyword evidence="2" id="KW-0808">Transferase</keyword>
<organism evidence="2">
    <name type="scientific">Candidatus Kentrum sp. SD</name>
    <dbReference type="NCBI Taxonomy" id="2126332"/>
    <lineage>
        <taxon>Bacteria</taxon>
        <taxon>Pseudomonadati</taxon>
        <taxon>Pseudomonadota</taxon>
        <taxon>Gammaproteobacteria</taxon>
        <taxon>Candidatus Kentrum</taxon>
    </lineage>
</organism>
<evidence type="ECO:0000313" key="2">
    <source>
        <dbReference type="EMBL" id="VFK38464.1"/>
    </source>
</evidence>
<sequence length="116" mass="13128">MIRMSDQVAKQAYARMLLNEEHKWAGHTESEVDFIIEKCDLTLGKTVLDMGCGLGWHALALAKRGLRVTGIDYISTFIERAKRKARNRKLETVKFIVADGRERGVSRGLFAPSHKL</sequence>
<dbReference type="InterPro" id="IPR041698">
    <property type="entry name" value="Methyltransf_25"/>
</dbReference>
<dbReference type="GO" id="GO:0008168">
    <property type="term" value="F:methyltransferase activity"/>
    <property type="evidence" value="ECO:0007669"/>
    <property type="project" value="UniProtKB-KW"/>
</dbReference>
<dbReference type="Gene3D" id="3.40.50.150">
    <property type="entry name" value="Vaccinia Virus protein VP39"/>
    <property type="match status" value="1"/>
</dbReference>
<dbReference type="Pfam" id="PF13649">
    <property type="entry name" value="Methyltransf_25"/>
    <property type="match status" value="1"/>
</dbReference>